<organism evidence="1 2">
    <name type="scientific">Caballeronia udeis</name>
    <dbReference type="NCBI Taxonomy" id="1232866"/>
    <lineage>
        <taxon>Bacteria</taxon>
        <taxon>Pseudomonadati</taxon>
        <taxon>Pseudomonadota</taxon>
        <taxon>Betaproteobacteria</taxon>
        <taxon>Burkholderiales</taxon>
        <taxon>Burkholderiaceae</taxon>
        <taxon>Caballeronia</taxon>
    </lineage>
</organism>
<gene>
    <name evidence="1" type="ORF">ABH943_006836</name>
</gene>
<dbReference type="Proteomes" id="UP001620514">
    <property type="component" value="Unassembled WGS sequence"/>
</dbReference>
<name>A0ABW8MU01_9BURK</name>
<evidence type="ECO:0000313" key="1">
    <source>
        <dbReference type="EMBL" id="MFK4446804.1"/>
    </source>
</evidence>
<sequence length="33" mass="3910">MKSSAIAIRHDAWEWRRNFPPDNRKIISTGKDL</sequence>
<keyword evidence="2" id="KW-1185">Reference proteome</keyword>
<protein>
    <submittedName>
        <fullName evidence="1">Uncharacterized protein</fullName>
    </submittedName>
</protein>
<evidence type="ECO:0000313" key="2">
    <source>
        <dbReference type="Proteomes" id="UP001620514"/>
    </source>
</evidence>
<reference evidence="1 2" key="2">
    <citation type="submission" date="2024-11" db="EMBL/GenBank/DDBJ databases">
        <title>Using genomics to understand microbial adaptation to soil warming.</title>
        <authorList>
            <person name="Deangelis K.M. PhD."/>
        </authorList>
    </citation>
    <scope>NUCLEOTIDE SEQUENCE [LARGE SCALE GENOMIC DNA]</scope>
    <source>
        <strain evidence="1 2">GAS97</strain>
    </source>
</reference>
<proteinExistence type="predicted"/>
<reference evidence="1 2" key="1">
    <citation type="submission" date="2024-10" db="EMBL/GenBank/DDBJ databases">
        <authorList>
            <person name="Deangelis K."/>
            <person name="Huntemann M."/>
            <person name="Clum A."/>
            <person name="Wang J."/>
            <person name="Palaniappan K."/>
            <person name="Ritter S."/>
            <person name="Chen I.-M."/>
            <person name="Stamatis D."/>
            <person name="Reddy T."/>
            <person name="O'Malley R."/>
            <person name="Daum C."/>
            <person name="Ng V."/>
            <person name="Ivanova N."/>
            <person name="Kyrpides N."/>
            <person name="Woyke T."/>
        </authorList>
    </citation>
    <scope>NUCLEOTIDE SEQUENCE [LARGE SCALE GENOMIC DNA]</scope>
    <source>
        <strain evidence="1 2">GAS97</strain>
    </source>
</reference>
<comment type="caution">
    <text evidence="1">The sequence shown here is derived from an EMBL/GenBank/DDBJ whole genome shotgun (WGS) entry which is preliminary data.</text>
</comment>
<dbReference type="EMBL" id="JBIYDN010000029">
    <property type="protein sequence ID" value="MFK4446804.1"/>
    <property type="molecule type" value="Genomic_DNA"/>
</dbReference>
<accession>A0ABW8MU01</accession>